<dbReference type="Proteomes" id="UP000315403">
    <property type="component" value="Unassembled WGS sequence"/>
</dbReference>
<accession>A0A543PZH1</accession>
<comment type="caution">
    <text evidence="1">The sequence shown here is derived from an EMBL/GenBank/DDBJ whole genome shotgun (WGS) entry which is preliminary data.</text>
</comment>
<gene>
    <name evidence="1" type="ORF">DLNHIDIE_03306</name>
</gene>
<dbReference type="AlphaFoldDB" id="A0A543PZH1"/>
<organism evidence="1 2">
    <name type="scientific">Acidithiobacillus thiooxidans ATCC 19377</name>
    <dbReference type="NCBI Taxonomy" id="637390"/>
    <lineage>
        <taxon>Bacteria</taxon>
        <taxon>Pseudomonadati</taxon>
        <taxon>Pseudomonadota</taxon>
        <taxon>Acidithiobacillia</taxon>
        <taxon>Acidithiobacillales</taxon>
        <taxon>Acidithiobacillaceae</taxon>
        <taxon>Acidithiobacillus</taxon>
    </lineage>
</organism>
<protein>
    <submittedName>
        <fullName evidence="1">Uncharacterized protein</fullName>
    </submittedName>
</protein>
<dbReference type="EMBL" id="SZUV01000005">
    <property type="protein sequence ID" value="TQN49451.1"/>
    <property type="molecule type" value="Genomic_DNA"/>
</dbReference>
<name>A0A543PZH1_ACITH</name>
<evidence type="ECO:0000313" key="1">
    <source>
        <dbReference type="EMBL" id="TQN49451.1"/>
    </source>
</evidence>
<reference evidence="1 2" key="1">
    <citation type="submission" date="2019-03" db="EMBL/GenBank/DDBJ databases">
        <title>New insights into Acidothiobacillus thiooxidans sulfur metabolism through coupled gene expression, solution geochemistry, microscopy and spectroscopy analyses.</title>
        <authorList>
            <person name="Camacho D."/>
            <person name="Frazao R."/>
            <person name="Fouillen A."/>
            <person name="Nanci A."/>
            <person name="Lang B.F."/>
            <person name="Apte S.C."/>
            <person name="Baron C."/>
            <person name="Warren L.A."/>
        </authorList>
    </citation>
    <scope>NUCLEOTIDE SEQUENCE [LARGE SCALE GENOMIC DNA]</scope>
    <source>
        <strain evidence="1 2">ATCC 19377</strain>
    </source>
</reference>
<dbReference type="RefSeq" id="WP_142090041.1">
    <property type="nucleotide sequence ID" value="NZ_SZUV01000005.1"/>
</dbReference>
<evidence type="ECO:0000313" key="2">
    <source>
        <dbReference type="Proteomes" id="UP000315403"/>
    </source>
</evidence>
<sequence length="127" mass="14431">MNQVIDSLMVAKELLSRPLRKNASIYLPYCWHDAPGTTEMILLNRSYKPVGNNSGGKTWLAYADFPELMAPRAVIHGIGGMRRNQSFPEDPRQWFYNDLTAPQRGKVYKQHLADLIQANLDALESLL</sequence>
<proteinExistence type="predicted"/>